<protein>
    <recommendedName>
        <fullName evidence="4">Crotonobetainyl-CoA:carnitine CoA-transferase CaiB</fullName>
    </recommendedName>
</protein>
<dbReference type="InterPro" id="IPR050483">
    <property type="entry name" value="CoA-transferase_III_domain"/>
</dbReference>
<dbReference type="Pfam" id="PF02515">
    <property type="entry name" value="CoA_transf_3"/>
    <property type="match status" value="1"/>
</dbReference>
<dbReference type="PANTHER" id="PTHR48207:SF4">
    <property type="entry name" value="BLL6097 PROTEIN"/>
    <property type="match status" value="1"/>
</dbReference>
<accession>A0A142W109</accession>
<dbReference type="Gene3D" id="3.40.50.10540">
    <property type="entry name" value="Crotonobetainyl-coa:carnitine coa-transferase, domain 1"/>
    <property type="match status" value="1"/>
</dbReference>
<dbReference type="InterPro" id="IPR023606">
    <property type="entry name" value="CoA-Trfase_III_dom_1_sf"/>
</dbReference>
<proteinExistence type="predicted"/>
<dbReference type="GO" id="GO:0008410">
    <property type="term" value="F:CoA-transferase activity"/>
    <property type="evidence" value="ECO:0007669"/>
    <property type="project" value="TreeGrafter"/>
</dbReference>
<reference evidence="2 3" key="2">
    <citation type="journal article" date="2016" name="Genome Announc.">
        <title>Complete Genome Sequence of Sphingopyxis terrae Strain 203-1 (NBRC 111660), a Polyethylene Glycol Degrader.</title>
        <authorList>
            <person name="Ohtsubo Y."/>
            <person name="Nonoyama S."/>
            <person name="Nagata Y."/>
            <person name="Numata M."/>
            <person name="Tsuchikane K."/>
            <person name="Hosoyama A."/>
            <person name="Yamazoe A."/>
            <person name="Tsuda M."/>
            <person name="Fujita N."/>
            <person name="Kawai F."/>
        </authorList>
    </citation>
    <scope>NUCLEOTIDE SEQUENCE [LARGE SCALE GENOMIC DNA]</scope>
    <source>
        <strain evidence="2 3">203-1</strain>
    </source>
</reference>
<dbReference type="EMBL" id="CP013342">
    <property type="protein sequence ID" value="AMU95662.1"/>
    <property type="molecule type" value="Genomic_DNA"/>
</dbReference>
<dbReference type="RefSeq" id="WP_062902196.1">
    <property type="nucleotide sequence ID" value="NZ_CP013342.1"/>
</dbReference>
<dbReference type="Proteomes" id="UP000076234">
    <property type="component" value="Chromosome"/>
</dbReference>
<reference evidence="3" key="1">
    <citation type="submission" date="2015-11" db="EMBL/GenBank/DDBJ databases">
        <title>Complete genome sequence of a polyethylene glycol-degrading strain Sphingopyxis terrae strain 203-1 (NBRC 15098).</title>
        <authorList>
            <person name="Yoshiyuki O."/>
            <person name="Shouta N."/>
            <person name="Nagata Y."/>
            <person name="Numata M."/>
            <person name="Tsuchikane K."/>
            <person name="Hosoyama A."/>
            <person name="Yamazoe A."/>
            <person name="Tsuda M."/>
            <person name="Fujita N."/>
            <person name="Kawai F."/>
        </authorList>
    </citation>
    <scope>NUCLEOTIDE SEQUENCE [LARGE SCALE GENOMIC DNA]</scope>
    <source>
        <strain evidence="3">203-1</strain>
    </source>
</reference>
<sequence length="400" mass="42128">MLPLDGVTVIDLTSVVAGPLATQIMAQQGARVWKVEPPEGDRARLLGAVAAPGFSSAHVALNADKQSVAIDLARADGQALLRRMVPQADLLIHNFRPGVMERLGLGTDVLHALRPDLVIARISGFGQDGPMAGGRAYDPIVQAESGMVSWTAEGPLLAPQWICDKTAGLYAAQAATAALVARARSGKGAVVDISMLEAAVAYGWIDLHGAQAFPDATSRMPDIAAVYRPWATGDGWIVVVMLSQSEFEGWARAIGAPDLLADPRFADMTTRFLNWDDLRAISAPRIAALTTREAVARLADAGVPCGVANRSAALPGHAQIVHDGFVALTDHPQAGAVRRTRPVARFDGARPGFETHAPRVGEHSRTVLAAAGLTAEEIEAAIANGAACCPEETLWQPIRP</sequence>
<evidence type="ECO:0000313" key="3">
    <source>
        <dbReference type="Proteomes" id="UP000076234"/>
    </source>
</evidence>
<evidence type="ECO:0008006" key="4">
    <source>
        <dbReference type="Google" id="ProtNLM"/>
    </source>
</evidence>
<dbReference type="AlphaFoldDB" id="A0A142W109"/>
<evidence type="ECO:0000313" key="2">
    <source>
        <dbReference type="EMBL" id="AMU95662.1"/>
    </source>
</evidence>
<name>A0A142W109_9SPHN</name>
<gene>
    <name evidence="2" type="ORF">AOA14_13690</name>
</gene>
<evidence type="ECO:0000256" key="1">
    <source>
        <dbReference type="ARBA" id="ARBA00022679"/>
    </source>
</evidence>
<dbReference type="Gene3D" id="3.30.1540.10">
    <property type="entry name" value="formyl-coa transferase, domain 3"/>
    <property type="match status" value="1"/>
</dbReference>
<dbReference type="KEGG" id="ster:AOA14_13690"/>
<dbReference type="SUPFAM" id="SSF89796">
    <property type="entry name" value="CoA-transferase family III (CaiB/BaiF)"/>
    <property type="match status" value="1"/>
</dbReference>
<dbReference type="STRING" id="1219058.AOA14_13690"/>
<dbReference type="InterPro" id="IPR044855">
    <property type="entry name" value="CoA-Trfase_III_dom3_sf"/>
</dbReference>
<dbReference type="InterPro" id="IPR003673">
    <property type="entry name" value="CoA-Trfase_fam_III"/>
</dbReference>
<dbReference type="PANTHER" id="PTHR48207">
    <property type="entry name" value="SUCCINATE--HYDROXYMETHYLGLUTARATE COA-TRANSFERASE"/>
    <property type="match status" value="1"/>
</dbReference>
<organism evidence="2 3">
    <name type="scientific">Sphingopyxis terrae subsp. terrae NBRC 15098</name>
    <dbReference type="NCBI Taxonomy" id="1219058"/>
    <lineage>
        <taxon>Bacteria</taxon>
        <taxon>Pseudomonadati</taxon>
        <taxon>Pseudomonadota</taxon>
        <taxon>Alphaproteobacteria</taxon>
        <taxon>Sphingomonadales</taxon>
        <taxon>Sphingomonadaceae</taxon>
        <taxon>Sphingopyxis</taxon>
    </lineage>
</organism>
<keyword evidence="1" id="KW-0808">Transferase</keyword>